<dbReference type="RefSeq" id="WP_168544063.1">
    <property type="nucleotide sequence ID" value="NZ_BAAAKS010000031.1"/>
</dbReference>
<accession>A0A846WXE9</accession>
<keyword evidence="3" id="KW-1185">Reference proteome</keyword>
<protein>
    <submittedName>
        <fullName evidence="2">DUF4333 domain-containing protein</fullName>
    </submittedName>
</protein>
<gene>
    <name evidence="2" type="ORF">HF999_00935</name>
</gene>
<dbReference type="InterPro" id="IPR025637">
    <property type="entry name" value="DUF4333"/>
</dbReference>
<dbReference type="PROSITE" id="PS51257">
    <property type="entry name" value="PROKAR_LIPOPROTEIN"/>
    <property type="match status" value="1"/>
</dbReference>
<reference evidence="2 3" key="1">
    <citation type="submission" date="2020-04" db="EMBL/GenBank/DDBJ databases">
        <title>MicrobeNet Type strains.</title>
        <authorList>
            <person name="Nicholson A.C."/>
        </authorList>
    </citation>
    <scope>NUCLEOTIDE SEQUENCE [LARGE SCALE GENOMIC DNA]</scope>
    <source>
        <strain evidence="2 3">DSM 44113</strain>
    </source>
</reference>
<evidence type="ECO:0000259" key="1">
    <source>
        <dbReference type="Pfam" id="PF14230"/>
    </source>
</evidence>
<feature type="domain" description="DUF4333" evidence="1">
    <location>
        <begin position="18"/>
        <end position="91"/>
    </location>
</feature>
<dbReference type="Pfam" id="PF14230">
    <property type="entry name" value="DUF4333"/>
    <property type="match status" value="1"/>
</dbReference>
<proteinExistence type="predicted"/>
<dbReference type="Proteomes" id="UP000582646">
    <property type="component" value="Unassembled WGS sequence"/>
</dbReference>
<dbReference type="AlphaFoldDB" id="A0A846WXE9"/>
<comment type="caution">
    <text evidence="2">The sequence shown here is derived from an EMBL/GenBank/DDBJ whole genome shotgun (WGS) entry which is preliminary data.</text>
</comment>
<evidence type="ECO:0000313" key="3">
    <source>
        <dbReference type="Proteomes" id="UP000582646"/>
    </source>
</evidence>
<name>A0A846WXE9_9ACTN</name>
<evidence type="ECO:0000313" key="2">
    <source>
        <dbReference type="EMBL" id="NKY16945.1"/>
    </source>
</evidence>
<dbReference type="EMBL" id="JAAXOQ010000001">
    <property type="protein sequence ID" value="NKY16945.1"/>
    <property type="molecule type" value="Genomic_DNA"/>
</dbReference>
<sequence length="171" mass="17884">MKTKIAGAVALAAVAPLTVGCSMFGTKVDFGKLESKITDKLNTEYSKLGQKVDSVTCDKSDDKPKPGATFTCDAKVGEVTVPVKVTVKDKDMNVDFVTTKKLYNLATVGTQLAPQVTQQVKQSVTIDCGTGLKAAEPGTSFTCPVKGADGSTGTLTLKVGPMDGTDSWEVK</sequence>
<organism evidence="2 3">
    <name type="scientific">Tsukamurella spumae</name>
    <dbReference type="NCBI Taxonomy" id="44753"/>
    <lineage>
        <taxon>Bacteria</taxon>
        <taxon>Bacillati</taxon>
        <taxon>Actinomycetota</taxon>
        <taxon>Actinomycetes</taxon>
        <taxon>Mycobacteriales</taxon>
        <taxon>Tsukamurellaceae</taxon>
        <taxon>Tsukamurella</taxon>
    </lineage>
</organism>